<evidence type="ECO:0000313" key="5">
    <source>
        <dbReference type="Proteomes" id="UP000278804"/>
    </source>
</evidence>
<evidence type="ECO:0000259" key="3">
    <source>
        <dbReference type="PROSITE" id="PS50977"/>
    </source>
</evidence>
<gene>
    <name evidence="4" type="ORF">EEI45_00650</name>
</gene>
<dbReference type="InterPro" id="IPR001647">
    <property type="entry name" value="HTH_TetR"/>
</dbReference>
<dbReference type="InterPro" id="IPR050624">
    <property type="entry name" value="HTH-type_Tx_Regulator"/>
</dbReference>
<dbReference type="PROSITE" id="PS50977">
    <property type="entry name" value="HTH_TETR_2"/>
    <property type="match status" value="1"/>
</dbReference>
<evidence type="ECO:0000256" key="2">
    <source>
        <dbReference type="PROSITE-ProRule" id="PRU00335"/>
    </source>
</evidence>
<keyword evidence="1 2" id="KW-0238">DNA-binding</keyword>
<dbReference type="PANTHER" id="PTHR43479:SF11">
    <property type="entry name" value="ACREF_ENVCD OPERON REPRESSOR-RELATED"/>
    <property type="match status" value="1"/>
</dbReference>
<dbReference type="RefSeq" id="WP_125163739.1">
    <property type="nucleotide sequence ID" value="NZ_CP034234.1"/>
</dbReference>
<accession>A0A3Q8S6I6</accession>
<evidence type="ECO:0000313" key="4">
    <source>
        <dbReference type="EMBL" id="AZK43515.1"/>
    </source>
</evidence>
<keyword evidence="5" id="KW-1185">Reference proteome</keyword>
<dbReference type="InterPro" id="IPR009057">
    <property type="entry name" value="Homeodomain-like_sf"/>
</dbReference>
<reference evidence="4 5" key="1">
    <citation type="journal article" date="2020" name="Int. J. Syst. Evol. Microbiol.">
        <title>Description of Erysipelothrix piscisicarius sp. nov., an emergent fish pathogen, and assessment of virulence using a tiger barb (Puntigrus tetrazona) infection model.</title>
        <authorList>
            <person name="Pomaranski E.K."/>
            <person name="Griffin M.J."/>
            <person name="Camus A.C."/>
            <person name="Armwood A.R."/>
            <person name="Shelley J."/>
            <person name="Waldbieser G.C."/>
            <person name="LaFrentz B.R."/>
            <person name="Garcia J.C."/>
            <person name="Yanong R."/>
            <person name="Soto E."/>
        </authorList>
    </citation>
    <scope>NUCLEOTIDE SEQUENCE [LARGE SCALE GENOMIC DNA]</scope>
    <source>
        <strain evidence="4 5">15TAL0474</strain>
    </source>
</reference>
<dbReference type="Proteomes" id="UP000278804">
    <property type="component" value="Chromosome"/>
</dbReference>
<dbReference type="Pfam" id="PF00440">
    <property type="entry name" value="TetR_N"/>
    <property type="match status" value="1"/>
</dbReference>
<feature type="domain" description="HTH tetR-type" evidence="3">
    <location>
        <begin position="9"/>
        <end position="69"/>
    </location>
</feature>
<dbReference type="EMBL" id="CP034234">
    <property type="protein sequence ID" value="AZK43515.1"/>
    <property type="molecule type" value="Genomic_DNA"/>
</dbReference>
<name>A0A3Q8S6I6_9FIRM</name>
<feature type="DNA-binding region" description="H-T-H motif" evidence="2">
    <location>
        <begin position="32"/>
        <end position="51"/>
    </location>
</feature>
<sequence length="186" mass="22072">MDKRFLENKRVRKNIEEALFVLLKRKKFSEITVSDIVNEANVARASYYRNFENKEAVIESYMERQRQEVTEKIHFTDRIDDLFIHEKLTTSLEHYLKQKHYILSLYENGFGTLILEELNRFVEDILGDMPSHSVERYSLYFLSGAMFNMTIQWLKNGALESAHEMSTVYIEFLNGLHLKVIHPESN</sequence>
<dbReference type="GO" id="GO:0003677">
    <property type="term" value="F:DNA binding"/>
    <property type="evidence" value="ECO:0007669"/>
    <property type="project" value="UniProtKB-UniRule"/>
</dbReference>
<dbReference type="PANTHER" id="PTHR43479">
    <property type="entry name" value="ACREF/ENVCD OPERON REPRESSOR-RELATED"/>
    <property type="match status" value="1"/>
</dbReference>
<dbReference type="AlphaFoldDB" id="A0A3Q8S6I6"/>
<dbReference type="KEGG" id="eri:EEI45_00650"/>
<organism evidence="4 5">
    <name type="scientific">Erysipelothrix piscisicarius</name>
    <dbReference type="NCBI Taxonomy" id="2485784"/>
    <lineage>
        <taxon>Bacteria</taxon>
        <taxon>Bacillati</taxon>
        <taxon>Bacillota</taxon>
        <taxon>Erysipelotrichia</taxon>
        <taxon>Erysipelotrichales</taxon>
        <taxon>Erysipelotrichaceae</taxon>
        <taxon>Erysipelothrix</taxon>
    </lineage>
</organism>
<dbReference type="SUPFAM" id="SSF46689">
    <property type="entry name" value="Homeodomain-like"/>
    <property type="match status" value="1"/>
</dbReference>
<protein>
    <submittedName>
        <fullName evidence="4">TetR/AcrR family transcriptional regulator</fullName>
    </submittedName>
</protein>
<proteinExistence type="predicted"/>
<dbReference type="Gene3D" id="1.10.357.10">
    <property type="entry name" value="Tetracycline Repressor, domain 2"/>
    <property type="match status" value="1"/>
</dbReference>
<evidence type="ECO:0000256" key="1">
    <source>
        <dbReference type="ARBA" id="ARBA00023125"/>
    </source>
</evidence>